<organism evidence="2">
    <name type="scientific">Ornithodoros coriaceus</name>
    <name type="common">Soft tick</name>
    <name type="synonym">Argasid tick</name>
    <dbReference type="NCBI Taxonomy" id="92741"/>
    <lineage>
        <taxon>Eukaryota</taxon>
        <taxon>Metazoa</taxon>
        <taxon>Ecdysozoa</taxon>
        <taxon>Arthropoda</taxon>
        <taxon>Chelicerata</taxon>
        <taxon>Arachnida</taxon>
        <taxon>Acari</taxon>
        <taxon>Parasitiformes</taxon>
        <taxon>Ixodida</taxon>
        <taxon>Ixodoidea</taxon>
        <taxon>Argasidae</taxon>
        <taxon>Ornithodorinae</taxon>
        <taxon>Ornithodoros</taxon>
    </lineage>
</organism>
<feature type="signal peptide" evidence="1">
    <location>
        <begin position="1"/>
        <end position="24"/>
    </location>
</feature>
<evidence type="ECO:0000256" key="1">
    <source>
        <dbReference type="SAM" id="SignalP"/>
    </source>
</evidence>
<reference evidence="2" key="2">
    <citation type="submission" date="2008-03" db="EMBL/GenBank/DDBJ databases">
        <authorList>
            <person name="Li K.S."/>
            <person name="Guan Y."/>
            <person name="Wang J."/>
            <person name="Smith G.J.D."/>
            <person name="Xu K.M."/>
            <person name="Duan L."/>
            <person name="Rahardjo A.P."/>
            <person name="Puthavathana P."/>
            <person name="Buranathai C."/>
            <person name="Nguyen T.D."/>
            <person name="Estoepangestie A.T.S."/>
            <person name="Chaisingh A."/>
            <person name="Auewarakul P."/>
            <person name="Long H.T."/>
            <person name="Hanh N.T.H."/>
            <person name="Lim W."/>
            <person name="Webby R.J."/>
            <person name="Poon L.L.M."/>
            <person name="Chen H."/>
            <person name="Shortridge K.F."/>
            <person name="Yuen K.Y."/>
            <person name="Webster R.G."/>
            <person name="Peiris J.S.M."/>
        </authorList>
    </citation>
    <scope>NUCLEOTIDE SEQUENCE</scope>
    <source>
        <tissue evidence="2">Salivary glands</tissue>
    </source>
</reference>
<feature type="chain" id="PRO_5002776019" evidence="1">
    <location>
        <begin position="25"/>
        <end position="154"/>
    </location>
</feature>
<dbReference type="AlphaFoldDB" id="B2D261"/>
<sequence>MMAPTCVTFFLAFFAYLQIQEAEGFFTCVGDPSEHYYASCSKYERIKFKDRLMTCNYFCDPSKDIDCSFVEEENSPCWIMDYAPYGKCFKGVCYSNKTFWQATKGRESECVCDLPCEAGNDYVMTTNGDLSGGQYYCKQRPNKMCKPCGRLPDA</sequence>
<keyword evidence="1" id="KW-0732">Signal</keyword>
<accession>B2D261</accession>
<proteinExistence type="evidence at transcript level"/>
<name>B2D261_ORNCO</name>
<evidence type="ECO:0000313" key="2">
    <source>
        <dbReference type="EMBL" id="ACB70302.1"/>
    </source>
</evidence>
<reference evidence="2" key="1">
    <citation type="journal article" date="2008" name="J. Proteomics">
        <title>An insight into the salivary transcriptome and proteome of the soft tick and vector of epizootic bovine abortion, Ornithodoros coriaceus.</title>
        <authorList>
            <person name="Francischetti I.M."/>
            <person name="Meng Z."/>
            <person name="Mans B.J."/>
            <person name="Gudderra N."/>
            <person name="Hall M."/>
            <person name="Veenstra T.D."/>
            <person name="Pham V.M."/>
            <person name="Kotsyfakis M."/>
            <person name="Ribeiro J.M."/>
        </authorList>
    </citation>
    <scope>NUCLEOTIDE SEQUENCE</scope>
    <source>
        <tissue evidence="2">Salivary glands</tissue>
    </source>
</reference>
<dbReference type="EMBL" id="EU574795">
    <property type="protein sequence ID" value="ACB70302.1"/>
    <property type="molecule type" value="mRNA"/>
</dbReference>
<protein>
    <submittedName>
        <fullName evidence="2">7DB family protein</fullName>
    </submittedName>
</protein>